<gene>
    <name evidence="2" type="ORF">CI610_00094</name>
</gene>
<evidence type="ECO:0000256" key="1">
    <source>
        <dbReference type="SAM" id="Phobius"/>
    </source>
</evidence>
<comment type="caution">
    <text evidence="2">The sequence shown here is derived from an EMBL/GenBank/DDBJ whole genome shotgun (WGS) entry which is preliminary data.</text>
</comment>
<keyword evidence="1" id="KW-0472">Membrane</keyword>
<keyword evidence="1" id="KW-0812">Transmembrane</keyword>
<reference evidence="2" key="1">
    <citation type="journal article" date="2017" name="Appl. Environ. Microbiol.">
        <title>Molecular characterization of an Endozoicomonas-like organism causing infection in king scallop Pecten maximus L.</title>
        <authorList>
            <person name="Cano I."/>
            <person name="van Aerle R."/>
            <person name="Ross S."/>
            <person name="Verner-Jeffreys D.W."/>
            <person name="Paley R.K."/>
            <person name="Rimmer G."/>
            <person name="Ryder D."/>
            <person name="Hooper P."/>
            <person name="Stone D."/>
            <person name="Feist S.W."/>
        </authorList>
    </citation>
    <scope>NUCLEOTIDE SEQUENCE</scope>
</reference>
<dbReference type="InterPro" id="IPR046703">
    <property type="entry name" value="DUF6776"/>
</dbReference>
<feature type="transmembrane region" description="Helical" evidence="1">
    <location>
        <begin position="24"/>
        <end position="45"/>
    </location>
</feature>
<name>A0A2H9TCF8_9ZZZZ</name>
<dbReference type="AlphaFoldDB" id="A0A2H9TCF8"/>
<organism evidence="2">
    <name type="scientific">invertebrate metagenome</name>
    <dbReference type="NCBI Taxonomy" id="1711999"/>
    <lineage>
        <taxon>unclassified sequences</taxon>
        <taxon>metagenomes</taxon>
        <taxon>organismal metagenomes</taxon>
    </lineage>
</organism>
<sequence>MPYHQRYHADYQAKKKYSKRKKGLLTLVAILLWLVAFYAGTYYALQAQHNLTNQYTVLSQKTEILSQKNASLTKQLGNLKSQCKINQAHIANDQKIIKNLEQERDQLLQELCFYHDILAPENKKSGIHLQNATLLKTNDYYHFRIIITHVHHSPPCLQGHLSLMVLGQEKGEAKEYSLLSLAGLNASHPLKFKYFQAVPSRTGFFSFKLPEAFIPQTLIANAYIRNGYRKKIEQKIPWDSVLSMDNDLLIPDIKTLTSSLADAP</sequence>
<protein>
    <submittedName>
        <fullName evidence="2">Uncharacterized protein</fullName>
    </submittedName>
</protein>
<dbReference type="EMBL" id="NSIT01000002">
    <property type="protein sequence ID" value="PJE80936.1"/>
    <property type="molecule type" value="Genomic_DNA"/>
</dbReference>
<dbReference type="Pfam" id="PF20567">
    <property type="entry name" value="DUF6776"/>
    <property type="match status" value="1"/>
</dbReference>
<keyword evidence="1" id="KW-1133">Transmembrane helix</keyword>
<proteinExistence type="predicted"/>
<evidence type="ECO:0000313" key="2">
    <source>
        <dbReference type="EMBL" id="PJE80936.1"/>
    </source>
</evidence>
<accession>A0A2H9TCF8</accession>